<dbReference type="Gene3D" id="2.60.120.920">
    <property type="match status" value="1"/>
</dbReference>
<feature type="region of interest" description="Disordered" evidence="5">
    <location>
        <begin position="1"/>
        <end position="28"/>
    </location>
</feature>
<comment type="caution">
    <text evidence="7">The sequence shown here is derived from an EMBL/GenBank/DDBJ whole genome shotgun (WGS) entry which is preliminary data.</text>
</comment>
<feature type="compositionally biased region" description="Polar residues" evidence="5">
    <location>
        <begin position="522"/>
        <end position="544"/>
    </location>
</feature>
<dbReference type="Pfam" id="PF00622">
    <property type="entry name" value="SPRY"/>
    <property type="match status" value="1"/>
</dbReference>
<dbReference type="Proteomes" id="UP001194580">
    <property type="component" value="Unassembled WGS sequence"/>
</dbReference>
<evidence type="ECO:0000256" key="3">
    <source>
        <dbReference type="ARBA" id="ARBA00022989"/>
    </source>
</evidence>
<keyword evidence="8" id="KW-1185">Reference proteome</keyword>
<dbReference type="PROSITE" id="PS50188">
    <property type="entry name" value="B302_SPRY"/>
    <property type="match status" value="1"/>
</dbReference>
<dbReference type="InterPro" id="IPR035780">
    <property type="entry name" value="SPRY_Ssh4-like"/>
</dbReference>
<dbReference type="InterPro" id="IPR001870">
    <property type="entry name" value="B30.2/SPRY"/>
</dbReference>
<feature type="region of interest" description="Disordered" evidence="5">
    <location>
        <begin position="175"/>
        <end position="217"/>
    </location>
</feature>
<protein>
    <submittedName>
        <fullName evidence="7">Rsp5p-dependent ubiquitination, sorting of cargo proteins at the multivesicular body</fullName>
    </submittedName>
</protein>
<feature type="region of interest" description="Disordered" evidence="5">
    <location>
        <begin position="109"/>
        <end position="131"/>
    </location>
</feature>
<reference evidence="7" key="1">
    <citation type="journal article" date="2020" name="Fungal Divers.">
        <title>Resolving the Mortierellaceae phylogeny through synthesis of multi-gene phylogenetics and phylogenomics.</title>
        <authorList>
            <person name="Vandepol N."/>
            <person name="Liber J."/>
            <person name="Desiro A."/>
            <person name="Na H."/>
            <person name="Kennedy M."/>
            <person name="Barry K."/>
            <person name="Grigoriev I.V."/>
            <person name="Miller A.N."/>
            <person name="O'Donnell K."/>
            <person name="Stajich J.E."/>
            <person name="Bonito G."/>
        </authorList>
    </citation>
    <scope>NUCLEOTIDE SEQUENCE</scope>
    <source>
        <strain evidence="7">NRRL 28262</strain>
    </source>
</reference>
<dbReference type="InterPro" id="IPR043136">
    <property type="entry name" value="B30.2/SPRY_sf"/>
</dbReference>
<feature type="region of interest" description="Disordered" evidence="5">
    <location>
        <begin position="509"/>
        <end position="614"/>
    </location>
</feature>
<feature type="compositionally biased region" description="Polar residues" evidence="5">
    <location>
        <begin position="1"/>
        <end position="11"/>
    </location>
</feature>
<evidence type="ECO:0000259" key="6">
    <source>
        <dbReference type="PROSITE" id="PS50188"/>
    </source>
</evidence>
<feature type="compositionally biased region" description="Gly residues" evidence="5">
    <location>
        <begin position="180"/>
        <end position="193"/>
    </location>
</feature>
<evidence type="ECO:0000313" key="8">
    <source>
        <dbReference type="Proteomes" id="UP001194580"/>
    </source>
</evidence>
<proteinExistence type="predicted"/>
<dbReference type="InterPro" id="IPR050618">
    <property type="entry name" value="Ubq-SigPath_Reg"/>
</dbReference>
<accession>A0AAD4DL16</accession>
<dbReference type="InterPro" id="IPR003877">
    <property type="entry name" value="SPRY_dom"/>
</dbReference>
<sequence>MASSSTRPGSSQRRRDHQPRRLSNIDDDIVLSETEQSWEQILNDLDSYHRQQQQAQEHSPLYSPADYINSIPPSSSQLHDDSSTAAGAPLLLLHKPNQPVSAFKSIPSLSEASDSPMRLNGGDDNNNNNDDDDDATWLVAVVLTTALLITLASVIRSCGQRAGWLPLSMHSSQDGHESLLGGGAGGHGPGGGPSRYHSSGPHQVPGEDEPDPDSTLNEDDERWALLTDAQRQAYTSARAFQAAHPPLSVPTDISLSQYLSIQEKGVSAWEFEASYDNHRVQVHDRTELSFLAVSQMETSVQTNLPMPKQQEVYYWEVKMFEKSPDTVVSVGVSTKPYPNTRMPGWNRHSVAYFSKDGQKYCNSPFSGHPYGPFYFEGDVIGCGYRPRTGTIFFTRNGKRLEDAYTGLTFNLFPTVGANGPCVLHVNLGQSGFVFVEANVKKWGLAPASGSLAPPPAYGSERGSILLEAGSALGGSGAGAGMVAPPMRRPHLQSSQSRARIEAAGVLVQIDEEDRMSGGESGNGSDYNKKVNTTPQHISLSTMSGPTGGVPPPHYSSLMDDDRRSSGSGNGSRTRSQEESDDETTALIAETISRPVGRVRSGTTSSTASGSGRRS</sequence>
<dbReference type="GO" id="GO:0016020">
    <property type="term" value="C:membrane"/>
    <property type="evidence" value="ECO:0007669"/>
    <property type="project" value="UniProtKB-SubCell"/>
</dbReference>
<keyword evidence="2" id="KW-0812">Transmembrane</keyword>
<name>A0AAD4DL16_9FUNG</name>
<keyword evidence="4" id="KW-0472">Membrane</keyword>
<feature type="domain" description="B30.2/SPRY" evidence="6">
    <location>
        <begin position="239"/>
        <end position="432"/>
    </location>
</feature>
<dbReference type="SMART" id="SM00449">
    <property type="entry name" value="SPRY"/>
    <property type="match status" value="1"/>
</dbReference>
<dbReference type="EMBL" id="JAAAIL010000047">
    <property type="protein sequence ID" value="KAG0280782.1"/>
    <property type="molecule type" value="Genomic_DNA"/>
</dbReference>
<evidence type="ECO:0000256" key="5">
    <source>
        <dbReference type="SAM" id="MobiDB-lite"/>
    </source>
</evidence>
<comment type="subcellular location">
    <subcellularLocation>
        <location evidence="1">Membrane</location>
        <topology evidence="1">Single-pass membrane protein</topology>
    </subcellularLocation>
</comment>
<dbReference type="AlphaFoldDB" id="A0AAD4DL16"/>
<evidence type="ECO:0000313" key="7">
    <source>
        <dbReference type="EMBL" id="KAG0280782.1"/>
    </source>
</evidence>
<dbReference type="InterPro" id="IPR013320">
    <property type="entry name" value="ConA-like_dom_sf"/>
</dbReference>
<dbReference type="SUPFAM" id="SSF49899">
    <property type="entry name" value="Concanavalin A-like lectins/glucanases"/>
    <property type="match status" value="1"/>
</dbReference>
<feature type="compositionally biased region" description="Acidic residues" evidence="5">
    <location>
        <begin position="206"/>
        <end position="217"/>
    </location>
</feature>
<evidence type="ECO:0000256" key="2">
    <source>
        <dbReference type="ARBA" id="ARBA00022692"/>
    </source>
</evidence>
<feature type="compositionally biased region" description="Low complexity" evidence="5">
    <location>
        <begin position="599"/>
        <end position="614"/>
    </location>
</feature>
<dbReference type="PANTHER" id="PTHR12864">
    <property type="entry name" value="RAN BINDING PROTEIN 9-RELATED"/>
    <property type="match status" value="1"/>
</dbReference>
<evidence type="ECO:0000256" key="1">
    <source>
        <dbReference type="ARBA" id="ARBA00004167"/>
    </source>
</evidence>
<dbReference type="CDD" id="cd12910">
    <property type="entry name" value="SPRY_SSH4_like"/>
    <property type="match status" value="1"/>
</dbReference>
<evidence type="ECO:0000256" key="4">
    <source>
        <dbReference type="ARBA" id="ARBA00023136"/>
    </source>
</evidence>
<keyword evidence="3" id="KW-1133">Transmembrane helix</keyword>
<gene>
    <name evidence="7" type="primary">SSH4_2</name>
    <name evidence="7" type="ORF">BGZ95_008687</name>
</gene>
<feature type="region of interest" description="Disordered" evidence="5">
    <location>
        <begin position="49"/>
        <end position="83"/>
    </location>
</feature>
<organism evidence="7 8">
    <name type="scientific">Linnemannia exigua</name>
    <dbReference type="NCBI Taxonomy" id="604196"/>
    <lineage>
        <taxon>Eukaryota</taxon>
        <taxon>Fungi</taxon>
        <taxon>Fungi incertae sedis</taxon>
        <taxon>Mucoromycota</taxon>
        <taxon>Mortierellomycotina</taxon>
        <taxon>Mortierellomycetes</taxon>
        <taxon>Mortierellales</taxon>
        <taxon>Mortierellaceae</taxon>
        <taxon>Linnemannia</taxon>
    </lineage>
</organism>